<evidence type="ECO:0000313" key="2">
    <source>
        <dbReference type="Proteomes" id="UP000199516"/>
    </source>
</evidence>
<evidence type="ECO:0000313" key="1">
    <source>
        <dbReference type="EMBL" id="SFE29982.1"/>
    </source>
</evidence>
<dbReference type="AlphaFoldDB" id="A0A1I1ZEG5"/>
<protein>
    <submittedName>
        <fullName evidence="1">Uncharacterized protein YqgQ</fullName>
    </submittedName>
</protein>
<proteinExistence type="predicted"/>
<gene>
    <name evidence="1" type="ORF">SAMN05192532_101192</name>
</gene>
<dbReference type="STRING" id="930128.SAMN05192532_101192"/>
<dbReference type="Gene3D" id="1.10.287.760">
    <property type="entry name" value="YqgQ-like"/>
    <property type="match status" value="1"/>
</dbReference>
<dbReference type="Proteomes" id="UP000199516">
    <property type="component" value="Unassembled WGS sequence"/>
</dbReference>
<name>A0A1I1ZEG5_9BACI</name>
<dbReference type="RefSeq" id="WP_177194639.1">
    <property type="nucleotide sequence ID" value="NZ_FONT01000001.1"/>
</dbReference>
<keyword evidence="2" id="KW-1185">Reference proteome</keyword>
<accession>A0A1I1ZEG5</accession>
<organism evidence="1 2">
    <name type="scientific">Alteribacillus iranensis</name>
    <dbReference type="NCBI Taxonomy" id="930128"/>
    <lineage>
        <taxon>Bacteria</taxon>
        <taxon>Bacillati</taxon>
        <taxon>Bacillota</taxon>
        <taxon>Bacilli</taxon>
        <taxon>Bacillales</taxon>
        <taxon>Bacillaceae</taxon>
        <taxon>Alteribacillus</taxon>
    </lineage>
</organism>
<dbReference type="InterPro" id="IPR023164">
    <property type="entry name" value="YqgQ-like_sf"/>
</dbReference>
<reference evidence="1 2" key="1">
    <citation type="submission" date="2016-10" db="EMBL/GenBank/DDBJ databases">
        <authorList>
            <person name="de Groot N.N."/>
        </authorList>
    </citation>
    <scope>NUCLEOTIDE SEQUENCE [LARGE SCALE GENOMIC DNA]</scope>
    <source>
        <strain evidence="1 2">DSM 23995</strain>
    </source>
</reference>
<dbReference type="SUPFAM" id="SSF158379">
    <property type="entry name" value="YqgQ-like"/>
    <property type="match status" value="1"/>
</dbReference>
<dbReference type="Pfam" id="PF06014">
    <property type="entry name" value="YqgQ-like"/>
    <property type="match status" value="1"/>
</dbReference>
<sequence length="62" mass="7579">MDTIAGIRKWLMQFRTVIYTKDRQLDLDIMEEEIRQAFEVGLLEKEMYMKALLTIQKERREL</sequence>
<dbReference type="InterPro" id="IPR009256">
    <property type="entry name" value="YqgQ-like"/>
</dbReference>
<dbReference type="EMBL" id="FONT01000001">
    <property type="protein sequence ID" value="SFE29982.1"/>
    <property type="molecule type" value="Genomic_DNA"/>
</dbReference>